<feature type="transmembrane region" description="Helical" evidence="11">
    <location>
        <begin position="165"/>
        <end position="187"/>
    </location>
</feature>
<dbReference type="SMART" id="SM00387">
    <property type="entry name" value="HATPase_c"/>
    <property type="match status" value="1"/>
</dbReference>
<dbReference type="OrthoDB" id="9809766at2"/>
<evidence type="ECO:0000256" key="3">
    <source>
        <dbReference type="ARBA" id="ARBA00012438"/>
    </source>
</evidence>
<evidence type="ECO:0000256" key="6">
    <source>
        <dbReference type="ARBA" id="ARBA00022692"/>
    </source>
</evidence>
<keyword evidence="5 13" id="KW-0808">Transferase</keyword>
<dbReference type="InterPro" id="IPR036097">
    <property type="entry name" value="HisK_dim/P_sf"/>
</dbReference>
<organism evidence="13 14">
    <name type="scientific">Providencia rustigianii</name>
    <dbReference type="NCBI Taxonomy" id="158850"/>
    <lineage>
        <taxon>Bacteria</taxon>
        <taxon>Pseudomonadati</taxon>
        <taxon>Pseudomonadota</taxon>
        <taxon>Gammaproteobacteria</taxon>
        <taxon>Enterobacterales</taxon>
        <taxon>Morganellaceae</taxon>
        <taxon>Providencia</taxon>
    </lineage>
</organism>
<protein>
    <recommendedName>
        <fullName evidence="3">histidine kinase</fullName>
        <ecNumber evidence="3">2.7.13.3</ecNumber>
    </recommendedName>
</protein>
<keyword evidence="4" id="KW-0597">Phosphoprotein</keyword>
<keyword evidence="6 11" id="KW-0812">Transmembrane</keyword>
<name>A0A379G4I7_9GAMM</name>
<dbReference type="InterPro" id="IPR004358">
    <property type="entry name" value="Sig_transdc_His_kin-like_C"/>
</dbReference>
<evidence type="ECO:0000313" key="13">
    <source>
        <dbReference type="EMBL" id="SUC35959.1"/>
    </source>
</evidence>
<reference evidence="13 14" key="1">
    <citation type="submission" date="2018-06" db="EMBL/GenBank/DDBJ databases">
        <authorList>
            <consortium name="Pathogen Informatics"/>
            <person name="Doyle S."/>
        </authorList>
    </citation>
    <scope>NUCLEOTIDE SEQUENCE [LARGE SCALE GENOMIC DNA]</scope>
    <source>
        <strain evidence="13 14">NCTC12026</strain>
    </source>
</reference>
<dbReference type="Pfam" id="PF00512">
    <property type="entry name" value="HisKA"/>
    <property type="match status" value="1"/>
</dbReference>
<dbReference type="PRINTS" id="PR00344">
    <property type="entry name" value="BCTRLSENSOR"/>
</dbReference>
<evidence type="ECO:0000256" key="9">
    <source>
        <dbReference type="ARBA" id="ARBA00023012"/>
    </source>
</evidence>
<comment type="subcellular location">
    <subcellularLocation>
        <location evidence="2">Membrane</location>
        <topology evidence="2">Multi-pass membrane protein</topology>
    </subcellularLocation>
</comment>
<dbReference type="CDD" id="cd00075">
    <property type="entry name" value="HATPase"/>
    <property type="match status" value="1"/>
</dbReference>
<sequence length="455" mass="51070">MKIKSFLVYTFGIQIGSVILLWLLLIGWLQFFYLPDIVDDDDFNQQQQIVTQGIAQTLGTVSDNQEYFDTLAATLQKMYTDAMENGLDTSYKPFMVVRDKQGHVLYRNSEKIADPSLKSVKDLTNLYKDWHFTSAWDDKHKLEVVIAESYLERRKLIGNPAEGTAIPLTFILGIMLIAILITAYFSIRPIKKIATIISSRQPGNLAPIDTKDMYKETRPIISAINKLMARVDEANQREKRFMADAAHELRTPIAAVTAQLHLLMNIDNPKEKAEIINDMKETLNRAASVSHQLIDLARLEAEDFTIRKEKIDLPTLISHLISSHIPYALSKDIDVELQSPDAFDVTTDKLALSNVFTSLIENAIKYCPEKAKIKVTIKNLSPFGATITIQDNGRGIPDEEREHLFSRFYRVPGTLEMGSGLGLSIAQNLASKIGATLKVTEGLDNKGIGFIIDVP</sequence>
<dbReference type="InterPro" id="IPR003594">
    <property type="entry name" value="HATPase_dom"/>
</dbReference>
<evidence type="ECO:0000256" key="7">
    <source>
        <dbReference type="ARBA" id="ARBA00022777"/>
    </source>
</evidence>
<dbReference type="SUPFAM" id="SSF47384">
    <property type="entry name" value="Homodimeric domain of signal transducing histidine kinase"/>
    <property type="match status" value="1"/>
</dbReference>
<evidence type="ECO:0000313" key="14">
    <source>
        <dbReference type="Proteomes" id="UP000255129"/>
    </source>
</evidence>
<proteinExistence type="predicted"/>
<evidence type="ECO:0000256" key="10">
    <source>
        <dbReference type="ARBA" id="ARBA00023136"/>
    </source>
</evidence>
<gene>
    <name evidence="13" type="primary">rssA</name>
    <name evidence="13" type="ORF">NCTC12026_02362</name>
</gene>
<keyword evidence="9" id="KW-0902">Two-component regulatory system</keyword>
<dbReference type="RefSeq" id="WP_115164452.1">
    <property type="nucleotide sequence ID" value="NZ_UGUA01000002.1"/>
</dbReference>
<keyword evidence="10 11" id="KW-0472">Membrane</keyword>
<dbReference type="InterPro" id="IPR003661">
    <property type="entry name" value="HisK_dim/P_dom"/>
</dbReference>
<dbReference type="PANTHER" id="PTHR45436:SF15">
    <property type="entry name" value="SENSOR HISTIDINE KINASE CUSS"/>
    <property type="match status" value="1"/>
</dbReference>
<feature type="transmembrane region" description="Helical" evidence="11">
    <location>
        <begin position="7"/>
        <end position="33"/>
    </location>
</feature>
<dbReference type="InterPro" id="IPR036890">
    <property type="entry name" value="HATPase_C_sf"/>
</dbReference>
<dbReference type="InterPro" id="IPR005467">
    <property type="entry name" value="His_kinase_dom"/>
</dbReference>
<keyword evidence="7" id="KW-0418">Kinase</keyword>
<evidence type="ECO:0000256" key="11">
    <source>
        <dbReference type="SAM" id="Phobius"/>
    </source>
</evidence>
<dbReference type="Pfam" id="PF02518">
    <property type="entry name" value="HATPase_c"/>
    <property type="match status" value="1"/>
</dbReference>
<dbReference type="GO" id="GO:0005886">
    <property type="term" value="C:plasma membrane"/>
    <property type="evidence" value="ECO:0007669"/>
    <property type="project" value="TreeGrafter"/>
</dbReference>
<evidence type="ECO:0000256" key="4">
    <source>
        <dbReference type="ARBA" id="ARBA00022553"/>
    </source>
</evidence>
<dbReference type="Proteomes" id="UP000255129">
    <property type="component" value="Unassembled WGS sequence"/>
</dbReference>
<dbReference type="AlphaFoldDB" id="A0A379G4I7"/>
<evidence type="ECO:0000256" key="1">
    <source>
        <dbReference type="ARBA" id="ARBA00000085"/>
    </source>
</evidence>
<dbReference type="PROSITE" id="PS50109">
    <property type="entry name" value="HIS_KIN"/>
    <property type="match status" value="1"/>
</dbReference>
<dbReference type="PANTHER" id="PTHR45436">
    <property type="entry name" value="SENSOR HISTIDINE KINASE YKOH"/>
    <property type="match status" value="1"/>
</dbReference>
<evidence type="ECO:0000256" key="2">
    <source>
        <dbReference type="ARBA" id="ARBA00004141"/>
    </source>
</evidence>
<accession>A0A379G4I7</accession>
<dbReference type="Gene3D" id="3.30.565.10">
    <property type="entry name" value="Histidine kinase-like ATPase, C-terminal domain"/>
    <property type="match status" value="1"/>
</dbReference>
<dbReference type="EC" id="2.7.13.3" evidence="3"/>
<dbReference type="CDD" id="cd00082">
    <property type="entry name" value="HisKA"/>
    <property type="match status" value="1"/>
</dbReference>
<dbReference type="InterPro" id="IPR050428">
    <property type="entry name" value="TCS_sensor_his_kinase"/>
</dbReference>
<evidence type="ECO:0000259" key="12">
    <source>
        <dbReference type="PROSITE" id="PS50109"/>
    </source>
</evidence>
<comment type="catalytic activity">
    <reaction evidence="1">
        <text>ATP + protein L-histidine = ADP + protein N-phospho-L-histidine.</text>
        <dbReference type="EC" id="2.7.13.3"/>
    </reaction>
</comment>
<dbReference type="GO" id="GO:0000155">
    <property type="term" value="F:phosphorelay sensor kinase activity"/>
    <property type="evidence" value="ECO:0007669"/>
    <property type="project" value="InterPro"/>
</dbReference>
<evidence type="ECO:0000256" key="8">
    <source>
        <dbReference type="ARBA" id="ARBA00022989"/>
    </source>
</evidence>
<keyword evidence="8 11" id="KW-1133">Transmembrane helix</keyword>
<dbReference type="SMART" id="SM00388">
    <property type="entry name" value="HisKA"/>
    <property type="match status" value="1"/>
</dbReference>
<evidence type="ECO:0000256" key="5">
    <source>
        <dbReference type="ARBA" id="ARBA00022679"/>
    </source>
</evidence>
<feature type="domain" description="Histidine kinase" evidence="12">
    <location>
        <begin position="244"/>
        <end position="455"/>
    </location>
</feature>
<dbReference type="SUPFAM" id="SSF55874">
    <property type="entry name" value="ATPase domain of HSP90 chaperone/DNA topoisomerase II/histidine kinase"/>
    <property type="match status" value="1"/>
</dbReference>
<dbReference type="EMBL" id="UGUA01000002">
    <property type="protein sequence ID" value="SUC35959.1"/>
    <property type="molecule type" value="Genomic_DNA"/>
</dbReference>
<dbReference type="Gene3D" id="1.10.287.130">
    <property type="match status" value="1"/>
</dbReference>